<protein>
    <recommendedName>
        <fullName evidence="4">Alpha/beta hydrolase</fullName>
    </recommendedName>
</protein>
<dbReference type="EMBL" id="JANJOU010000037">
    <property type="protein sequence ID" value="MCR0985583.1"/>
    <property type="molecule type" value="Genomic_DNA"/>
</dbReference>
<keyword evidence="3" id="KW-1185">Reference proteome</keyword>
<proteinExistence type="predicted"/>
<evidence type="ECO:0000313" key="2">
    <source>
        <dbReference type="EMBL" id="MCR0985583.1"/>
    </source>
</evidence>
<keyword evidence="1" id="KW-0732">Signal</keyword>
<dbReference type="Proteomes" id="UP001524642">
    <property type="component" value="Unassembled WGS sequence"/>
</dbReference>
<evidence type="ECO:0000313" key="3">
    <source>
        <dbReference type="Proteomes" id="UP001524642"/>
    </source>
</evidence>
<comment type="caution">
    <text evidence="2">The sequence shown here is derived from an EMBL/GenBank/DDBJ whole genome shotgun (WGS) entry which is preliminary data.</text>
</comment>
<evidence type="ECO:0008006" key="4">
    <source>
        <dbReference type="Google" id="ProtNLM"/>
    </source>
</evidence>
<reference evidence="2 3" key="1">
    <citation type="submission" date="2022-06" db="EMBL/GenBank/DDBJ databases">
        <title>Roseomonas CN29.</title>
        <authorList>
            <person name="Cheng Y."/>
            <person name="He X."/>
        </authorList>
    </citation>
    <scope>NUCLEOTIDE SEQUENCE [LARGE SCALE GENOMIC DNA]</scope>
    <source>
        <strain evidence="2 3">CN29</strain>
    </source>
</reference>
<name>A0ABT1XBT0_9PROT</name>
<dbReference type="Gene3D" id="3.40.50.1820">
    <property type="entry name" value="alpha/beta hydrolase"/>
    <property type="match status" value="1"/>
</dbReference>
<evidence type="ECO:0000256" key="1">
    <source>
        <dbReference type="SAM" id="SignalP"/>
    </source>
</evidence>
<feature type="chain" id="PRO_5045839019" description="Alpha/beta hydrolase" evidence="1">
    <location>
        <begin position="23"/>
        <end position="467"/>
    </location>
</feature>
<dbReference type="SUPFAM" id="SSF53474">
    <property type="entry name" value="alpha/beta-Hydrolases"/>
    <property type="match status" value="1"/>
</dbReference>
<sequence>MRTRLLALAVAAGLLGPCTAMTAAAQEVTNRFVRVAPRVAGVVYAPAQPGPAAQVAVVVMHDNNDFLDHPATVNLARRGYTVLAANPRHAPDLDDRDMDFDNALADLGAAMRYARRLPGIGRVVLLGHSSGAPLAAAYQNIAENGVRACQGPEKIVPCPDSLAGMEPADGLVLLDPIFGLGANVLTSVDPSQDAGEAAAALDIYAPANGFTPAGAQYPEAFRTRFLAAQAARNARLIDAALERRRALEEGRSAFGDDESFLVPGATRTPRLWRPDLLLLSRTRGGHPLLRGDGSVSTEVIRSVRVPSGLTNAVPARSDREDRRGAAAAASVAAKPLLLGGSLDTTVRRFLSTFASRSTPDYAIGEDRVTGIDWNSSYNSTPGNLEGVAAPMLVMGMTGHYWIVSAETAYEQAASLDKSIAFVEGATHGFTPCEPCARVPGQFGDTMKRTFDHVAGWTATRFVPGRPR</sequence>
<gene>
    <name evidence="2" type="ORF">NRP21_26375</name>
</gene>
<dbReference type="InterPro" id="IPR029058">
    <property type="entry name" value="AB_hydrolase_fold"/>
</dbReference>
<feature type="signal peptide" evidence="1">
    <location>
        <begin position="1"/>
        <end position="22"/>
    </location>
</feature>
<dbReference type="RefSeq" id="WP_257719231.1">
    <property type="nucleotide sequence ID" value="NZ_JANJOU010000037.1"/>
</dbReference>
<organism evidence="2 3">
    <name type="scientific">Roseomonas populi</name>
    <dbReference type="NCBI Taxonomy" id="3121582"/>
    <lineage>
        <taxon>Bacteria</taxon>
        <taxon>Pseudomonadati</taxon>
        <taxon>Pseudomonadota</taxon>
        <taxon>Alphaproteobacteria</taxon>
        <taxon>Acetobacterales</taxon>
        <taxon>Roseomonadaceae</taxon>
        <taxon>Roseomonas</taxon>
    </lineage>
</organism>
<accession>A0ABT1XBT0</accession>